<accession>A0A0G0ESK8</accession>
<reference evidence="2 3" key="1">
    <citation type="journal article" date="2015" name="Nature">
        <title>rRNA introns, odd ribosomes, and small enigmatic genomes across a large radiation of phyla.</title>
        <authorList>
            <person name="Brown C.T."/>
            <person name="Hug L.A."/>
            <person name="Thomas B.C."/>
            <person name="Sharon I."/>
            <person name="Castelle C.J."/>
            <person name="Singh A."/>
            <person name="Wilkins M.J."/>
            <person name="Williams K.H."/>
            <person name="Banfield J.F."/>
        </authorList>
    </citation>
    <scope>NUCLEOTIDE SEQUENCE [LARGE SCALE GENOMIC DNA]</scope>
</reference>
<comment type="caution">
    <text evidence="2">The sequence shown here is derived from an EMBL/GenBank/DDBJ whole genome shotgun (WGS) entry which is preliminary data.</text>
</comment>
<evidence type="ECO:0000313" key="3">
    <source>
        <dbReference type="Proteomes" id="UP000034492"/>
    </source>
</evidence>
<keyword evidence="1" id="KW-0812">Transmembrane</keyword>
<protein>
    <submittedName>
        <fullName evidence="2">Uncharacterized protein</fullName>
    </submittedName>
</protein>
<feature type="transmembrane region" description="Helical" evidence="1">
    <location>
        <begin position="15"/>
        <end position="35"/>
    </location>
</feature>
<keyword evidence="1" id="KW-1133">Transmembrane helix</keyword>
<dbReference type="AlphaFoldDB" id="A0A0G0ESK8"/>
<name>A0A0G0ESK8_9BACT</name>
<sequence length="104" mass="11760">MKIKNLKLKINQRGMLPLVMVLFAGFWILFSIGFLDRWYFKLNKPFLASNPVITSEYLASQNDPIDYTCIDQDDVDCGIDNEGEALLLRNEGDGIQSNNLASAE</sequence>
<evidence type="ECO:0000313" key="2">
    <source>
        <dbReference type="EMBL" id="KKQ09838.1"/>
    </source>
</evidence>
<proteinExistence type="predicted"/>
<dbReference type="EMBL" id="LBSA01000010">
    <property type="protein sequence ID" value="KKQ09838.1"/>
    <property type="molecule type" value="Genomic_DNA"/>
</dbReference>
<evidence type="ECO:0000256" key="1">
    <source>
        <dbReference type="SAM" id="Phobius"/>
    </source>
</evidence>
<dbReference type="Proteomes" id="UP000034492">
    <property type="component" value="Unassembled WGS sequence"/>
</dbReference>
<keyword evidence="1" id="KW-0472">Membrane</keyword>
<gene>
    <name evidence="2" type="ORF">US19_C0010G0016</name>
</gene>
<organism evidence="2 3">
    <name type="scientific">Candidatus Daviesbacteria bacterium GW2011_GWB1_36_5</name>
    <dbReference type="NCBI Taxonomy" id="1618426"/>
    <lineage>
        <taxon>Bacteria</taxon>
        <taxon>Candidatus Daviesiibacteriota</taxon>
    </lineage>
</organism>